<organism evidence="1 2">
    <name type="scientific">Novosphingobium tardum</name>
    <dbReference type="NCBI Taxonomy" id="1538021"/>
    <lineage>
        <taxon>Bacteria</taxon>
        <taxon>Pseudomonadati</taxon>
        <taxon>Pseudomonadota</taxon>
        <taxon>Alphaproteobacteria</taxon>
        <taxon>Sphingomonadales</taxon>
        <taxon>Sphingomonadaceae</taxon>
        <taxon>Novosphingobium</taxon>
    </lineage>
</organism>
<dbReference type="InterPro" id="IPR038555">
    <property type="entry name" value="Zincin_1_sf"/>
</dbReference>
<dbReference type="SUPFAM" id="SSF55486">
    <property type="entry name" value="Metalloproteases ('zincins'), catalytic domain"/>
    <property type="match status" value="1"/>
</dbReference>
<keyword evidence="2" id="KW-1185">Reference proteome</keyword>
<dbReference type="Pfam" id="PF06262">
    <property type="entry name" value="Zincin_1"/>
    <property type="match status" value="1"/>
</dbReference>
<proteinExistence type="predicted"/>
<dbReference type="Gene3D" id="3.30.2010.20">
    <property type="match status" value="1"/>
</dbReference>
<sequence length="130" mass="14632">MELPAPSAEKIMQLAQSAIARLPRQFRDHLADVALRVDDFADDETLDALDIDSAWDLTGLYHGRPLTEQSIWASGDLPPVISLFRRPLLSEWAETGVDLEALIYHVIVHEVGHHFGFSDEQMHSIEDDDT</sequence>
<name>A0ABV8RT85_9SPHN</name>
<gene>
    <name evidence="1" type="ORF">ACFO0A_12615</name>
</gene>
<protein>
    <submittedName>
        <fullName evidence="1">Metallopeptidase family protein</fullName>
    </submittedName>
</protein>
<evidence type="ECO:0000313" key="2">
    <source>
        <dbReference type="Proteomes" id="UP001595828"/>
    </source>
</evidence>
<evidence type="ECO:0000313" key="1">
    <source>
        <dbReference type="EMBL" id="MFC4295900.1"/>
    </source>
</evidence>
<accession>A0ABV8RT85</accession>
<dbReference type="EMBL" id="JBHSDR010000006">
    <property type="protein sequence ID" value="MFC4295900.1"/>
    <property type="molecule type" value="Genomic_DNA"/>
</dbReference>
<reference evidence="2" key="1">
    <citation type="journal article" date="2019" name="Int. J. Syst. Evol. Microbiol.">
        <title>The Global Catalogue of Microorganisms (GCM) 10K type strain sequencing project: providing services to taxonomists for standard genome sequencing and annotation.</title>
        <authorList>
            <consortium name="The Broad Institute Genomics Platform"/>
            <consortium name="The Broad Institute Genome Sequencing Center for Infectious Disease"/>
            <person name="Wu L."/>
            <person name="Ma J."/>
        </authorList>
    </citation>
    <scope>NUCLEOTIDE SEQUENCE [LARGE SCALE GENOMIC DNA]</scope>
    <source>
        <strain evidence="2">CGMCC 1.12989</strain>
    </source>
</reference>
<dbReference type="InterPro" id="IPR010428">
    <property type="entry name" value="Zincin_1"/>
</dbReference>
<dbReference type="RefSeq" id="WP_379539362.1">
    <property type="nucleotide sequence ID" value="NZ_JBHSDR010000006.1"/>
</dbReference>
<dbReference type="CDD" id="cd12952">
    <property type="entry name" value="MMP_ACEL2062"/>
    <property type="match status" value="1"/>
</dbReference>
<dbReference type="Proteomes" id="UP001595828">
    <property type="component" value="Unassembled WGS sequence"/>
</dbReference>
<comment type="caution">
    <text evidence="1">The sequence shown here is derived from an EMBL/GenBank/DDBJ whole genome shotgun (WGS) entry which is preliminary data.</text>
</comment>